<evidence type="ECO:0000313" key="2">
    <source>
        <dbReference type="Proteomes" id="UP000531561"/>
    </source>
</evidence>
<comment type="caution">
    <text evidence="1">The sequence shown here is derived from an EMBL/GenBank/DDBJ whole genome shotgun (WGS) entry which is preliminary data.</text>
</comment>
<sequence length="98" mass="10819">TLLLCEQPTFVKDQTDQVILAANRLKNAVSFILFASSIFIPFLPVADHVHKQVSIFHYSRVFANTNSSCWPLSSSKRQQNSAGTILVKTPDEINSGGL</sequence>
<gene>
    <name evidence="1" type="ORF">Bfra_005816</name>
</gene>
<organism evidence="1 2">
    <name type="scientific">Botrytis fragariae</name>
    <dbReference type="NCBI Taxonomy" id="1964551"/>
    <lineage>
        <taxon>Eukaryota</taxon>
        <taxon>Fungi</taxon>
        <taxon>Dikarya</taxon>
        <taxon>Ascomycota</taxon>
        <taxon>Pezizomycotina</taxon>
        <taxon>Leotiomycetes</taxon>
        <taxon>Helotiales</taxon>
        <taxon>Sclerotiniaceae</taxon>
        <taxon>Botrytis</taxon>
    </lineage>
</organism>
<dbReference type="EMBL" id="JABFCT010000010">
    <property type="protein sequence ID" value="KAF5872456.1"/>
    <property type="molecule type" value="Genomic_DNA"/>
</dbReference>
<proteinExistence type="predicted"/>
<protein>
    <submittedName>
        <fullName evidence="1">Uncharacterized protein</fullName>
    </submittedName>
</protein>
<reference evidence="1 2" key="1">
    <citation type="journal article" date="2020" name="Phytopathology">
        <title>A high-quality genome resource of Botrytis fragariae, a new and rapidly spreading fungal pathogen causing strawberry gray mold in the U.S.A.</title>
        <authorList>
            <person name="Wu Y."/>
            <person name="Saski C.A."/>
            <person name="Schnabel G."/>
            <person name="Xiao S."/>
            <person name="Hu M."/>
        </authorList>
    </citation>
    <scope>NUCLEOTIDE SEQUENCE [LARGE SCALE GENOMIC DNA]</scope>
    <source>
        <strain evidence="1 2">BVB16</strain>
    </source>
</reference>
<name>A0A8H6ARH6_9HELO</name>
<dbReference type="Proteomes" id="UP000531561">
    <property type="component" value="Unassembled WGS sequence"/>
</dbReference>
<evidence type="ECO:0000313" key="1">
    <source>
        <dbReference type="EMBL" id="KAF5872456.1"/>
    </source>
</evidence>
<dbReference type="GeneID" id="59259884"/>
<dbReference type="AlphaFoldDB" id="A0A8H6ARH6"/>
<accession>A0A8H6ARH6</accession>
<keyword evidence="2" id="KW-1185">Reference proteome</keyword>
<feature type="non-terminal residue" evidence="1">
    <location>
        <position position="1"/>
    </location>
</feature>
<dbReference type="RefSeq" id="XP_037191402.1">
    <property type="nucleotide sequence ID" value="XM_037336192.1"/>
</dbReference>